<reference evidence="2 3" key="1">
    <citation type="submission" date="2020-12" db="EMBL/GenBank/DDBJ databases">
        <title>Oil enriched cultivation method for isolating marine PHA-producing bacteria.</title>
        <authorList>
            <person name="Zheng W."/>
            <person name="Yu S."/>
            <person name="Huang Y."/>
        </authorList>
    </citation>
    <scope>NUCLEOTIDE SEQUENCE [LARGE SCALE GENOMIC DNA]</scope>
    <source>
        <strain evidence="2 3">SY-2-6</strain>
    </source>
</reference>
<organism evidence="2 3">
    <name type="scientific">Halobacillus kuroshimensis</name>
    <dbReference type="NCBI Taxonomy" id="302481"/>
    <lineage>
        <taxon>Bacteria</taxon>
        <taxon>Bacillati</taxon>
        <taxon>Bacillota</taxon>
        <taxon>Bacilli</taxon>
        <taxon>Bacillales</taxon>
        <taxon>Bacillaceae</taxon>
        <taxon>Halobacillus</taxon>
    </lineage>
</organism>
<dbReference type="RefSeq" id="WP_035531273.1">
    <property type="nucleotide sequence ID" value="NZ_JAEKJY010000001.1"/>
</dbReference>
<dbReference type="Gene3D" id="3.40.30.10">
    <property type="entry name" value="Glutaredoxin"/>
    <property type="match status" value="1"/>
</dbReference>
<name>A0ABS3DSF0_9BACI</name>
<dbReference type="CDD" id="cd02968">
    <property type="entry name" value="SCO"/>
    <property type="match status" value="1"/>
</dbReference>
<dbReference type="SUPFAM" id="SSF52833">
    <property type="entry name" value="Thioredoxin-like"/>
    <property type="match status" value="1"/>
</dbReference>
<accession>A0ABS3DSF0</accession>
<dbReference type="InterPro" id="IPR036249">
    <property type="entry name" value="Thioredoxin-like_sf"/>
</dbReference>
<evidence type="ECO:0000313" key="3">
    <source>
        <dbReference type="Proteomes" id="UP000663970"/>
    </source>
</evidence>
<dbReference type="InterPro" id="IPR003782">
    <property type="entry name" value="SCO1/SenC"/>
</dbReference>
<comment type="similarity">
    <text evidence="1">Belongs to the SCO1/2 family.</text>
</comment>
<evidence type="ECO:0000313" key="2">
    <source>
        <dbReference type="EMBL" id="MBN8234254.1"/>
    </source>
</evidence>
<sequence>MKAKLWFGLLCTVLFITGCGSQDVNTLHAVNQNGKERTLPQSYEGDYWIVDFIFTNCETVCPPMTGHMSRLQQQLESENLDARLVSVSVDPENDTKEVLKSFADPYQPDYDNWDFLTGYSYEDVKEWSIKSFQSPVKKMEDSDQMAHGTSFFLVGPDGDRLETYSGTSAESIDKIIKDLKEYKK</sequence>
<comment type="caution">
    <text evidence="2">The sequence shown here is derived from an EMBL/GenBank/DDBJ whole genome shotgun (WGS) entry which is preliminary data.</text>
</comment>
<dbReference type="Proteomes" id="UP000663970">
    <property type="component" value="Unassembled WGS sequence"/>
</dbReference>
<protein>
    <submittedName>
        <fullName evidence="2">SCO family protein</fullName>
    </submittedName>
</protein>
<dbReference type="EMBL" id="JAEKJY010000001">
    <property type="protein sequence ID" value="MBN8234254.1"/>
    <property type="molecule type" value="Genomic_DNA"/>
</dbReference>
<gene>
    <name evidence="2" type="ORF">JF544_03300</name>
</gene>
<dbReference type="PANTHER" id="PTHR12151">
    <property type="entry name" value="ELECTRON TRANSPORT PROTIN SCO1/SENC FAMILY MEMBER"/>
    <property type="match status" value="1"/>
</dbReference>
<proteinExistence type="inferred from homology"/>
<dbReference type="PROSITE" id="PS51257">
    <property type="entry name" value="PROKAR_LIPOPROTEIN"/>
    <property type="match status" value="1"/>
</dbReference>
<dbReference type="PANTHER" id="PTHR12151:SF25">
    <property type="entry name" value="LINALOOL DEHYDRATASE_ISOMERASE DOMAIN-CONTAINING PROTEIN"/>
    <property type="match status" value="1"/>
</dbReference>
<evidence type="ECO:0000256" key="1">
    <source>
        <dbReference type="ARBA" id="ARBA00010996"/>
    </source>
</evidence>
<keyword evidence="3" id="KW-1185">Reference proteome</keyword>
<dbReference type="Pfam" id="PF02630">
    <property type="entry name" value="SCO1-SenC"/>
    <property type="match status" value="1"/>
</dbReference>